<dbReference type="STRING" id="1514971.AUR64_15905"/>
<comment type="caution">
    <text evidence="2">The sequence shown here is derived from an EMBL/GenBank/DDBJ whole genome shotgun (WGS) entry which is preliminary data.</text>
</comment>
<dbReference type="Proteomes" id="UP000054387">
    <property type="component" value="Unassembled WGS sequence"/>
</dbReference>
<reference evidence="2 3" key="1">
    <citation type="submission" date="2015-12" db="EMBL/GenBank/DDBJ databases">
        <title>Haloprofundus marisrubri gen. nov., sp. nov., an extremely halophilic archaeon isolated from the Discovery deep brine-seawater interface in the Red Sea.</title>
        <authorList>
            <person name="Zhang G."/>
            <person name="Stingl U."/>
            <person name="Rashid M."/>
        </authorList>
    </citation>
    <scope>NUCLEOTIDE SEQUENCE [LARGE SCALE GENOMIC DNA]</scope>
    <source>
        <strain evidence="2 3">SB9</strain>
    </source>
</reference>
<organism evidence="2 3">
    <name type="scientific">Haloprofundus marisrubri</name>
    <dbReference type="NCBI Taxonomy" id="1514971"/>
    <lineage>
        <taxon>Archaea</taxon>
        <taxon>Methanobacteriati</taxon>
        <taxon>Methanobacteriota</taxon>
        <taxon>Stenosarchaea group</taxon>
        <taxon>Halobacteria</taxon>
        <taxon>Halobacteriales</taxon>
        <taxon>Haloferacaceae</taxon>
        <taxon>Haloprofundus</taxon>
    </lineage>
</organism>
<keyword evidence="1" id="KW-1133">Transmembrane helix</keyword>
<evidence type="ECO:0000313" key="3">
    <source>
        <dbReference type="Proteomes" id="UP000054387"/>
    </source>
</evidence>
<dbReference type="EMBL" id="LOPU01000029">
    <property type="protein sequence ID" value="KTG09270.1"/>
    <property type="molecule type" value="Genomic_DNA"/>
</dbReference>
<keyword evidence="1" id="KW-0812">Transmembrane</keyword>
<evidence type="ECO:0000313" key="2">
    <source>
        <dbReference type="EMBL" id="KTG09270.1"/>
    </source>
</evidence>
<feature type="transmembrane region" description="Helical" evidence="1">
    <location>
        <begin position="66"/>
        <end position="85"/>
    </location>
</feature>
<dbReference type="RefSeq" id="WP_058582422.1">
    <property type="nucleotide sequence ID" value="NZ_LOPU01000029.1"/>
</dbReference>
<keyword evidence="1" id="KW-0472">Membrane</keyword>
<dbReference type="AlphaFoldDB" id="A0A0W1R6W5"/>
<gene>
    <name evidence="2" type="ORF">AUR64_15905</name>
</gene>
<name>A0A0W1R6W5_9EURY</name>
<accession>A0A0W1R6W5</accession>
<proteinExistence type="predicted"/>
<evidence type="ECO:0000256" key="1">
    <source>
        <dbReference type="SAM" id="Phobius"/>
    </source>
</evidence>
<sequence length="90" mass="9738">MYSHLRSKASYGLAVGLIVAVPLTLELLFGHLLDEVVAGGQFPWWLPEFGTTIGQTASTYLLLLDALTYLGVPAVVFALGVHYATMKQNT</sequence>
<protein>
    <submittedName>
        <fullName evidence="2">Uncharacterized protein</fullName>
    </submittedName>
</protein>
<feature type="transmembrane region" description="Helical" evidence="1">
    <location>
        <begin position="12"/>
        <end position="33"/>
    </location>
</feature>
<keyword evidence="3" id="KW-1185">Reference proteome</keyword>